<dbReference type="GO" id="GO:0004016">
    <property type="term" value="F:adenylate cyclase activity"/>
    <property type="evidence" value="ECO:0007669"/>
    <property type="project" value="UniProtKB-ARBA"/>
</dbReference>
<name>A0A4U1BQP7_9GAMM</name>
<keyword evidence="1" id="KW-1133">Transmembrane helix</keyword>
<feature type="transmembrane region" description="Helical" evidence="1">
    <location>
        <begin position="75"/>
        <end position="98"/>
    </location>
</feature>
<dbReference type="RefSeq" id="WP_136862299.1">
    <property type="nucleotide sequence ID" value="NZ_SWCJ01000003.1"/>
</dbReference>
<dbReference type="EMBL" id="SWCJ01000003">
    <property type="protein sequence ID" value="TKB56495.1"/>
    <property type="molecule type" value="Genomic_DNA"/>
</dbReference>
<keyword evidence="1" id="KW-0812">Transmembrane</keyword>
<dbReference type="Gene3D" id="3.30.70.1230">
    <property type="entry name" value="Nucleotide cyclase"/>
    <property type="match status" value="1"/>
</dbReference>
<dbReference type="PANTHER" id="PTHR43081">
    <property type="entry name" value="ADENYLATE CYCLASE, TERMINAL-DIFFERENTIATION SPECIFIC-RELATED"/>
    <property type="match status" value="1"/>
</dbReference>
<dbReference type="GO" id="GO:0035556">
    <property type="term" value="P:intracellular signal transduction"/>
    <property type="evidence" value="ECO:0007669"/>
    <property type="project" value="InterPro"/>
</dbReference>
<dbReference type="CDD" id="cd07302">
    <property type="entry name" value="CHD"/>
    <property type="match status" value="1"/>
</dbReference>
<feature type="transmembrane region" description="Helical" evidence="1">
    <location>
        <begin position="118"/>
        <end position="138"/>
    </location>
</feature>
<dbReference type="InterPro" id="IPR001054">
    <property type="entry name" value="A/G_cyclase"/>
</dbReference>
<reference evidence="3 4" key="1">
    <citation type="submission" date="2019-04" db="EMBL/GenBank/DDBJ databases">
        <authorList>
            <person name="Hwang J.C."/>
        </authorList>
    </citation>
    <scope>NUCLEOTIDE SEQUENCE [LARGE SCALE GENOMIC DNA]</scope>
    <source>
        <strain evidence="3 4">IMCC35002</strain>
    </source>
</reference>
<dbReference type="Pfam" id="PF00211">
    <property type="entry name" value="Guanylate_cyc"/>
    <property type="match status" value="1"/>
</dbReference>
<proteinExistence type="predicted"/>
<dbReference type="PANTHER" id="PTHR43081:SF1">
    <property type="entry name" value="ADENYLATE CYCLASE, TERMINAL-DIFFERENTIATION SPECIFIC"/>
    <property type="match status" value="1"/>
</dbReference>
<evidence type="ECO:0000313" key="4">
    <source>
        <dbReference type="Proteomes" id="UP000305675"/>
    </source>
</evidence>
<organism evidence="3 4">
    <name type="scientific">Ferrimonas aestuarii</name>
    <dbReference type="NCBI Taxonomy" id="2569539"/>
    <lineage>
        <taxon>Bacteria</taxon>
        <taxon>Pseudomonadati</taxon>
        <taxon>Pseudomonadota</taxon>
        <taxon>Gammaproteobacteria</taxon>
        <taxon>Alteromonadales</taxon>
        <taxon>Ferrimonadaceae</taxon>
        <taxon>Ferrimonas</taxon>
    </lineage>
</organism>
<comment type="caution">
    <text evidence="3">The sequence shown here is derived from an EMBL/GenBank/DDBJ whole genome shotgun (WGS) entry which is preliminary data.</text>
</comment>
<sequence>MQSRQQLQKLIFAIIAWSLAMMAYVAFRYAQGDDRPYWAITAADLTTLSVYMGLIFGCLHWLSNLICDVSGIRRLPYAFIVIFKGLFLLMGALTLAYITNWLNSWDNTEQFASTQQMLSAHVLNAPSAQTLIIYLVLVRTGLAFIEQMGLLVGPRILFNIGLGKYHKPRYEDRLFLFLDMVGSTAHAEALGDYRFSRLIQDSFDLLSDVVTQNHGEIYRYIGDAVMISWPQRHRRRGMMCLNLYFDFVQTLYWNRHYFQQEYGFVPKFKAAAHGGKVVAALVGVNKQEISFFSDVLNTLARLQDQCGPLGCQMLISDKVLESLDEDDHPFELLSLGPIRLKGKQHEVEVFSVTRPCSVTDPQSSPQES</sequence>
<dbReference type="InterPro" id="IPR029787">
    <property type="entry name" value="Nucleotide_cyclase"/>
</dbReference>
<evidence type="ECO:0000256" key="1">
    <source>
        <dbReference type="SAM" id="Phobius"/>
    </source>
</evidence>
<keyword evidence="4" id="KW-1185">Reference proteome</keyword>
<dbReference type="PROSITE" id="PS50125">
    <property type="entry name" value="GUANYLATE_CYCLASE_2"/>
    <property type="match status" value="1"/>
</dbReference>
<dbReference type="AlphaFoldDB" id="A0A4U1BQP7"/>
<accession>A0A4U1BQP7</accession>
<gene>
    <name evidence="3" type="ORF">FCL42_05010</name>
</gene>
<dbReference type="SUPFAM" id="SSF55073">
    <property type="entry name" value="Nucleotide cyclase"/>
    <property type="match status" value="1"/>
</dbReference>
<protein>
    <submittedName>
        <fullName evidence="3">Adenylate/guanylate cyclase domain-containing protein</fullName>
    </submittedName>
</protein>
<feature type="transmembrane region" description="Helical" evidence="1">
    <location>
        <begin position="12"/>
        <end position="31"/>
    </location>
</feature>
<dbReference type="InterPro" id="IPR050697">
    <property type="entry name" value="Adenylyl/Guanylyl_Cyclase_3/4"/>
</dbReference>
<evidence type="ECO:0000259" key="2">
    <source>
        <dbReference type="PROSITE" id="PS50125"/>
    </source>
</evidence>
<feature type="domain" description="Guanylate cyclase" evidence="2">
    <location>
        <begin position="174"/>
        <end position="303"/>
    </location>
</feature>
<feature type="transmembrane region" description="Helical" evidence="1">
    <location>
        <begin position="37"/>
        <end position="63"/>
    </location>
</feature>
<dbReference type="Proteomes" id="UP000305675">
    <property type="component" value="Unassembled WGS sequence"/>
</dbReference>
<keyword evidence="1" id="KW-0472">Membrane</keyword>
<dbReference type="GO" id="GO:0009190">
    <property type="term" value="P:cyclic nucleotide biosynthetic process"/>
    <property type="evidence" value="ECO:0007669"/>
    <property type="project" value="InterPro"/>
</dbReference>
<evidence type="ECO:0000313" key="3">
    <source>
        <dbReference type="EMBL" id="TKB56495.1"/>
    </source>
</evidence>
<dbReference type="OrthoDB" id="9806704at2"/>